<dbReference type="AlphaFoldDB" id="A0A5C3R7Q3"/>
<sequence>MLTHRGFSAWIQNLDGQEAYPEYLAATDEVEHRVSCWIPCREGEPFSVFWRDHGGKVDTCSFITVDGTVVPGRFLFGSGLTSRQGVRVGQDHERPFKFSKIDNSGPQQDVQKDVGAVILRIKRIQRLGGQPADRLSEHLPAPINNRQVGDMCVTFGDAAPTTRRYEETWRVKPHVTDHPDLTVPTTFVTFIFRYRSPEFLKMQGIMNDVKVPPSYTAIKRGLSEPPANDEEVEEEEPESSPLTSLPCSSPPERSPLPVPMYVPRPRNASNSNSLRSLGRGKPPPRGKPRASVGSRRVASWRTLSNGSSKLDRYDPDSLEDHEDSPELDENHRRDRH</sequence>
<keyword evidence="3" id="KW-1185">Reference proteome</keyword>
<gene>
    <name evidence="2" type="ORF">BDV98DRAFT_557834</name>
</gene>
<feature type="region of interest" description="Disordered" evidence="1">
    <location>
        <begin position="220"/>
        <end position="336"/>
    </location>
</feature>
<name>A0A5C3R7Q3_9AGAR</name>
<dbReference type="EMBL" id="ML178814">
    <property type="protein sequence ID" value="TFL07414.1"/>
    <property type="molecule type" value="Genomic_DNA"/>
</dbReference>
<organism evidence="2 3">
    <name type="scientific">Pterulicium gracile</name>
    <dbReference type="NCBI Taxonomy" id="1884261"/>
    <lineage>
        <taxon>Eukaryota</taxon>
        <taxon>Fungi</taxon>
        <taxon>Dikarya</taxon>
        <taxon>Basidiomycota</taxon>
        <taxon>Agaricomycotina</taxon>
        <taxon>Agaricomycetes</taxon>
        <taxon>Agaricomycetidae</taxon>
        <taxon>Agaricales</taxon>
        <taxon>Pleurotineae</taxon>
        <taxon>Pterulaceae</taxon>
        <taxon>Pterulicium</taxon>
    </lineage>
</organism>
<accession>A0A5C3R7Q3</accession>
<evidence type="ECO:0000256" key="1">
    <source>
        <dbReference type="SAM" id="MobiDB-lite"/>
    </source>
</evidence>
<feature type="compositionally biased region" description="Low complexity" evidence="1">
    <location>
        <begin position="269"/>
        <end position="280"/>
    </location>
</feature>
<feature type="compositionally biased region" description="Pro residues" evidence="1">
    <location>
        <begin position="248"/>
        <end position="262"/>
    </location>
</feature>
<dbReference type="OrthoDB" id="3237202at2759"/>
<proteinExistence type="predicted"/>
<dbReference type="Proteomes" id="UP000305067">
    <property type="component" value="Unassembled WGS sequence"/>
</dbReference>
<evidence type="ECO:0000313" key="3">
    <source>
        <dbReference type="Proteomes" id="UP000305067"/>
    </source>
</evidence>
<protein>
    <submittedName>
        <fullName evidence="2">Uncharacterized protein</fullName>
    </submittedName>
</protein>
<feature type="compositionally biased region" description="Acidic residues" evidence="1">
    <location>
        <begin position="227"/>
        <end position="238"/>
    </location>
</feature>
<feature type="compositionally biased region" description="Acidic residues" evidence="1">
    <location>
        <begin position="316"/>
        <end position="327"/>
    </location>
</feature>
<evidence type="ECO:0000313" key="2">
    <source>
        <dbReference type="EMBL" id="TFL07414.1"/>
    </source>
</evidence>
<reference evidence="2 3" key="1">
    <citation type="journal article" date="2019" name="Nat. Ecol. Evol.">
        <title>Megaphylogeny resolves global patterns of mushroom evolution.</title>
        <authorList>
            <person name="Varga T."/>
            <person name="Krizsan K."/>
            <person name="Foldi C."/>
            <person name="Dima B."/>
            <person name="Sanchez-Garcia M."/>
            <person name="Sanchez-Ramirez S."/>
            <person name="Szollosi G.J."/>
            <person name="Szarkandi J.G."/>
            <person name="Papp V."/>
            <person name="Albert L."/>
            <person name="Andreopoulos W."/>
            <person name="Angelini C."/>
            <person name="Antonin V."/>
            <person name="Barry K.W."/>
            <person name="Bougher N.L."/>
            <person name="Buchanan P."/>
            <person name="Buyck B."/>
            <person name="Bense V."/>
            <person name="Catcheside P."/>
            <person name="Chovatia M."/>
            <person name="Cooper J."/>
            <person name="Damon W."/>
            <person name="Desjardin D."/>
            <person name="Finy P."/>
            <person name="Geml J."/>
            <person name="Haridas S."/>
            <person name="Hughes K."/>
            <person name="Justo A."/>
            <person name="Karasinski D."/>
            <person name="Kautmanova I."/>
            <person name="Kiss B."/>
            <person name="Kocsube S."/>
            <person name="Kotiranta H."/>
            <person name="LaButti K.M."/>
            <person name="Lechner B.E."/>
            <person name="Liimatainen K."/>
            <person name="Lipzen A."/>
            <person name="Lukacs Z."/>
            <person name="Mihaltcheva S."/>
            <person name="Morgado L.N."/>
            <person name="Niskanen T."/>
            <person name="Noordeloos M.E."/>
            <person name="Ohm R.A."/>
            <person name="Ortiz-Santana B."/>
            <person name="Ovrebo C."/>
            <person name="Racz N."/>
            <person name="Riley R."/>
            <person name="Savchenko A."/>
            <person name="Shiryaev A."/>
            <person name="Soop K."/>
            <person name="Spirin V."/>
            <person name="Szebenyi C."/>
            <person name="Tomsovsky M."/>
            <person name="Tulloss R.E."/>
            <person name="Uehling J."/>
            <person name="Grigoriev I.V."/>
            <person name="Vagvolgyi C."/>
            <person name="Papp T."/>
            <person name="Martin F.M."/>
            <person name="Miettinen O."/>
            <person name="Hibbett D.S."/>
            <person name="Nagy L.G."/>
        </authorList>
    </citation>
    <scope>NUCLEOTIDE SEQUENCE [LARGE SCALE GENOMIC DNA]</scope>
    <source>
        <strain evidence="2 3">CBS 309.79</strain>
    </source>
</reference>